<evidence type="ECO:0000256" key="8">
    <source>
        <dbReference type="SAM" id="MobiDB-lite"/>
    </source>
</evidence>
<evidence type="ECO:0000256" key="9">
    <source>
        <dbReference type="SAM" id="Phobius"/>
    </source>
</evidence>
<dbReference type="CDD" id="cd14014">
    <property type="entry name" value="STKc_PknB_like"/>
    <property type="match status" value="1"/>
</dbReference>
<dbReference type="Proteomes" id="UP001596266">
    <property type="component" value="Unassembled WGS sequence"/>
</dbReference>
<dbReference type="EMBL" id="JBHSUA010000009">
    <property type="protein sequence ID" value="MFC6396087.1"/>
    <property type="molecule type" value="Genomic_DNA"/>
</dbReference>
<dbReference type="InterPro" id="IPR011009">
    <property type="entry name" value="Kinase-like_dom_sf"/>
</dbReference>
<name>A0ABW1X1V1_9ACTN</name>
<evidence type="ECO:0000256" key="7">
    <source>
        <dbReference type="PROSITE-ProRule" id="PRU10141"/>
    </source>
</evidence>
<evidence type="ECO:0000256" key="2">
    <source>
        <dbReference type="ARBA" id="ARBA00022527"/>
    </source>
</evidence>
<evidence type="ECO:0000256" key="3">
    <source>
        <dbReference type="ARBA" id="ARBA00022679"/>
    </source>
</evidence>
<gene>
    <name evidence="11" type="ORF">ACFP57_03670</name>
</gene>
<feature type="region of interest" description="Disordered" evidence="8">
    <location>
        <begin position="268"/>
        <end position="295"/>
    </location>
</feature>
<comment type="caution">
    <text evidence="11">The sequence shown here is derived from an EMBL/GenBank/DDBJ whole genome shotgun (WGS) entry which is preliminary data.</text>
</comment>
<dbReference type="Gene3D" id="1.10.510.10">
    <property type="entry name" value="Transferase(Phosphotransferase) domain 1"/>
    <property type="match status" value="1"/>
</dbReference>
<reference evidence="12" key="1">
    <citation type="journal article" date="2019" name="Int. J. Syst. Evol. Microbiol.">
        <title>The Global Catalogue of Microorganisms (GCM) 10K type strain sequencing project: providing services to taxonomists for standard genome sequencing and annotation.</title>
        <authorList>
            <consortium name="The Broad Institute Genomics Platform"/>
            <consortium name="The Broad Institute Genome Sequencing Center for Infectious Disease"/>
            <person name="Wu L."/>
            <person name="Ma J."/>
        </authorList>
    </citation>
    <scope>NUCLEOTIDE SEQUENCE [LARGE SCALE GENOMIC DNA]</scope>
    <source>
        <strain evidence="12">CGMCC 1.15277</strain>
    </source>
</reference>
<keyword evidence="5 11" id="KW-0418">Kinase</keyword>
<feature type="domain" description="Protein kinase" evidence="10">
    <location>
        <begin position="7"/>
        <end position="268"/>
    </location>
</feature>
<evidence type="ECO:0000256" key="5">
    <source>
        <dbReference type="ARBA" id="ARBA00022777"/>
    </source>
</evidence>
<dbReference type="InterPro" id="IPR000719">
    <property type="entry name" value="Prot_kinase_dom"/>
</dbReference>
<dbReference type="Pfam" id="PF00069">
    <property type="entry name" value="Pkinase"/>
    <property type="match status" value="1"/>
</dbReference>
<dbReference type="PANTHER" id="PTHR43289">
    <property type="entry name" value="MITOGEN-ACTIVATED PROTEIN KINASE KINASE KINASE 20-RELATED"/>
    <property type="match status" value="1"/>
</dbReference>
<keyword evidence="9" id="KW-0812">Transmembrane</keyword>
<keyword evidence="9" id="KW-1133">Transmembrane helix</keyword>
<accession>A0ABW1X1V1</accession>
<dbReference type="GO" id="GO:0004674">
    <property type="term" value="F:protein serine/threonine kinase activity"/>
    <property type="evidence" value="ECO:0007669"/>
    <property type="project" value="UniProtKB-EC"/>
</dbReference>
<feature type="transmembrane region" description="Helical" evidence="9">
    <location>
        <begin position="337"/>
        <end position="356"/>
    </location>
</feature>
<protein>
    <recommendedName>
        <fullName evidence="1">non-specific serine/threonine protein kinase</fullName>
        <ecNumber evidence="1">2.7.11.1</ecNumber>
    </recommendedName>
</protein>
<feature type="binding site" evidence="7">
    <location>
        <position position="36"/>
    </location>
    <ligand>
        <name>ATP</name>
        <dbReference type="ChEBI" id="CHEBI:30616"/>
    </ligand>
</feature>
<keyword evidence="3 11" id="KW-0808">Transferase</keyword>
<keyword evidence="6 7" id="KW-0067">ATP-binding</keyword>
<evidence type="ECO:0000313" key="12">
    <source>
        <dbReference type="Proteomes" id="UP001596266"/>
    </source>
</evidence>
<dbReference type="PROSITE" id="PS00109">
    <property type="entry name" value="PROTEIN_KINASE_TYR"/>
    <property type="match status" value="1"/>
</dbReference>
<dbReference type="SUPFAM" id="SSF56112">
    <property type="entry name" value="Protein kinase-like (PK-like)"/>
    <property type="match status" value="1"/>
</dbReference>
<dbReference type="RefSeq" id="WP_343885296.1">
    <property type="nucleotide sequence ID" value="NZ_BAAAKI010000004.1"/>
</dbReference>
<dbReference type="PANTHER" id="PTHR43289:SF6">
    <property type="entry name" value="SERINE_THREONINE-PROTEIN KINASE NEKL-3"/>
    <property type="match status" value="1"/>
</dbReference>
<dbReference type="EC" id="2.7.11.1" evidence="1"/>
<keyword evidence="2" id="KW-0723">Serine/threonine-protein kinase</keyword>
<evidence type="ECO:0000256" key="6">
    <source>
        <dbReference type="ARBA" id="ARBA00022840"/>
    </source>
</evidence>
<dbReference type="PROSITE" id="PS00107">
    <property type="entry name" value="PROTEIN_KINASE_ATP"/>
    <property type="match status" value="1"/>
</dbReference>
<organism evidence="11 12">
    <name type="scientific">Luteococcus sanguinis</name>
    <dbReference type="NCBI Taxonomy" id="174038"/>
    <lineage>
        <taxon>Bacteria</taxon>
        <taxon>Bacillati</taxon>
        <taxon>Actinomycetota</taxon>
        <taxon>Actinomycetes</taxon>
        <taxon>Propionibacteriales</taxon>
        <taxon>Propionibacteriaceae</taxon>
        <taxon>Luteococcus</taxon>
    </lineage>
</organism>
<dbReference type="InterPro" id="IPR008266">
    <property type="entry name" value="Tyr_kinase_AS"/>
</dbReference>
<keyword evidence="12" id="KW-1185">Reference proteome</keyword>
<dbReference type="Gene3D" id="3.30.200.20">
    <property type="entry name" value="Phosphorylase Kinase, domain 1"/>
    <property type="match status" value="1"/>
</dbReference>
<evidence type="ECO:0000256" key="1">
    <source>
        <dbReference type="ARBA" id="ARBA00012513"/>
    </source>
</evidence>
<dbReference type="InterPro" id="IPR017441">
    <property type="entry name" value="Protein_kinase_ATP_BS"/>
</dbReference>
<evidence type="ECO:0000256" key="4">
    <source>
        <dbReference type="ARBA" id="ARBA00022741"/>
    </source>
</evidence>
<sequence length="362" mass="38572">MESIGRYRITSRIGAGAFATVYKAHDDQLDVPVAVKVLSEAWAADEDVRSRFLAEARLLRRIQDERIVRVYDVGTTDGGRPYFVMDYADGGTLESLRGNLVEPGRALRLVAEAARGLEVLHREGMVHRDVTPGNILLAHTPHGVRVMLADLGVASRIIGEGDAMTAGTPAYMAPEQATGRGVDQRSDVYSIASVAYALLVGRPPFDVRSLDDVIARDLAIGPSPVSALVGAPPALDSLLTRALSPEPDLRPQRAVDLATALDQIADVLPGGQSHRPRPLAPAAGQSPTTSAGMPQTVPAASAPLVHPNETPASMLQNYLGPGRYEVARPVERHPASWYAFVGVALLALTVLVALLTKGWLES</sequence>
<proteinExistence type="predicted"/>
<evidence type="ECO:0000313" key="11">
    <source>
        <dbReference type="EMBL" id="MFC6396087.1"/>
    </source>
</evidence>
<dbReference type="PROSITE" id="PS50011">
    <property type="entry name" value="PROTEIN_KINASE_DOM"/>
    <property type="match status" value="1"/>
</dbReference>
<evidence type="ECO:0000259" key="10">
    <source>
        <dbReference type="PROSITE" id="PS50011"/>
    </source>
</evidence>
<keyword evidence="4 7" id="KW-0547">Nucleotide-binding</keyword>
<keyword evidence="9" id="KW-0472">Membrane</keyword>